<reference evidence="2 3" key="1">
    <citation type="journal article" date="2007" name="ISME J.">
        <title>Sequence-based analysis of pQBR103; a representative of a unique, transfer-proficient mega plasmid resident in the microbial community of sugar beet.</title>
        <authorList>
            <person name="Tett A."/>
            <person name="Spiers A.J."/>
            <person name="Crossman L.C."/>
            <person name="Ager D."/>
            <person name="Ciric L."/>
            <person name="Dow J.M."/>
            <person name="Fry J.C."/>
            <person name="Harris D."/>
            <person name="Lilley A."/>
            <person name="Oliver A."/>
            <person name="Parkhill J."/>
            <person name="Quail M.A."/>
            <person name="Rainey P.B."/>
            <person name="Saunders N.J."/>
            <person name="Seeger K."/>
            <person name="Snyder L.A.S."/>
            <person name="Squares R."/>
            <person name="Thomas C.M."/>
            <person name="Turner S.L."/>
            <person name="Zhang X.-X."/>
            <person name="Field D."/>
            <person name="Bailey M.J."/>
        </authorList>
    </citation>
    <scope>NUCLEOTIDE SEQUENCE [LARGE SCALE GENOMIC DNA]</scope>
    <source>
        <strain evidence="2 3">SBW25</strain>
    </source>
</reference>
<feature type="transmembrane region" description="Helical" evidence="1">
    <location>
        <begin position="20"/>
        <end position="40"/>
    </location>
</feature>
<evidence type="ECO:0000313" key="3">
    <source>
        <dbReference type="Proteomes" id="UP000002332"/>
    </source>
</evidence>
<keyword evidence="2" id="KW-0614">Plasmid</keyword>
<evidence type="ECO:0000313" key="2">
    <source>
        <dbReference type="EMBL" id="CAM96356.1"/>
    </source>
</evidence>
<dbReference type="AlphaFoldDB" id="A4V745"/>
<dbReference type="Proteomes" id="UP000002332">
    <property type="component" value="Plasmid pQBR103"/>
</dbReference>
<evidence type="ECO:0000256" key="1">
    <source>
        <dbReference type="SAM" id="Phobius"/>
    </source>
</evidence>
<accession>A4V745</accession>
<keyword evidence="1 2" id="KW-0812">Transmembrane</keyword>
<proteinExistence type="predicted"/>
<keyword evidence="1" id="KW-0472">Membrane</keyword>
<protein>
    <submittedName>
        <fullName evidence="2">Transmembrane protein</fullName>
    </submittedName>
</protein>
<gene>
    <name evidence="2" type="ordered locus">pQBR0324</name>
</gene>
<dbReference type="EMBL" id="AM235768">
    <property type="protein sequence ID" value="CAM96356.1"/>
    <property type="molecule type" value="Genomic_DNA"/>
</dbReference>
<geneLocation type="plasmid" evidence="2 3">
    <name>pQBR103</name>
</geneLocation>
<keyword evidence="1" id="KW-1133">Transmembrane helix</keyword>
<organism evidence="2 3">
    <name type="scientific">Pseudomonas fluorescens (strain SBW25)</name>
    <dbReference type="NCBI Taxonomy" id="216595"/>
    <lineage>
        <taxon>Bacteria</taxon>
        <taxon>Pseudomonadati</taxon>
        <taxon>Pseudomonadota</taxon>
        <taxon>Gammaproteobacteria</taxon>
        <taxon>Pseudomonadales</taxon>
        <taxon>Pseudomonadaceae</taxon>
        <taxon>Pseudomonas</taxon>
    </lineage>
</organism>
<name>A4V745_PSEFS</name>
<sequence>MPAFEMTKLGQSGRTLNVSIFGNRVLGCCTAAVLYVGGLLQLQESPMQVSQFIWDRFHQVDVFSLVEGDQVIVAGSMVTVAAPAYEKDGQVHLPAAPIEQAVILVDFSDTAATRAMDYVGSSVHDFGDGTAIIAELDGSTDLVYSPRLPKAELEAFCQEHLERYRSFNSQHSEAIEEGEPVPMEPWWA</sequence>